<name>A0AAE1H3G3_9NEOP</name>
<feature type="disulfide bond" evidence="7">
    <location>
        <begin position="195"/>
        <end position="204"/>
    </location>
</feature>
<reference evidence="12" key="1">
    <citation type="submission" date="2021-07" db="EMBL/GenBank/DDBJ databases">
        <authorList>
            <person name="Catto M.A."/>
            <person name="Jacobson A."/>
            <person name="Kennedy G."/>
            <person name="Labadie P."/>
            <person name="Hunt B.G."/>
            <person name="Srinivasan R."/>
        </authorList>
    </citation>
    <scope>NUCLEOTIDE SEQUENCE</scope>
    <source>
        <strain evidence="12">PL_HMW_Pooled</strain>
        <tissue evidence="12">Head</tissue>
    </source>
</reference>
<dbReference type="PANTHER" id="PTHR14949:SF32">
    <property type="entry name" value="WNT INHIBITORY FACTOR 1"/>
    <property type="match status" value="1"/>
</dbReference>
<keyword evidence="13" id="KW-1185">Reference proteome</keyword>
<evidence type="ECO:0000256" key="9">
    <source>
        <dbReference type="SAM" id="SignalP"/>
    </source>
</evidence>
<dbReference type="SUPFAM" id="SSF57196">
    <property type="entry name" value="EGF/Laminin"/>
    <property type="match status" value="1"/>
</dbReference>
<dbReference type="GO" id="GO:0009986">
    <property type="term" value="C:cell surface"/>
    <property type="evidence" value="ECO:0007669"/>
    <property type="project" value="TreeGrafter"/>
</dbReference>
<dbReference type="GO" id="GO:0005576">
    <property type="term" value="C:extracellular region"/>
    <property type="evidence" value="ECO:0007669"/>
    <property type="project" value="UniProtKB-SubCell"/>
</dbReference>
<evidence type="ECO:0000313" key="13">
    <source>
        <dbReference type="Proteomes" id="UP001219518"/>
    </source>
</evidence>
<feature type="disulfide bond" evidence="7">
    <location>
        <begin position="273"/>
        <end position="283"/>
    </location>
</feature>
<evidence type="ECO:0000259" key="10">
    <source>
        <dbReference type="PROSITE" id="PS50026"/>
    </source>
</evidence>
<feature type="domain" description="EGF-like" evidence="10">
    <location>
        <begin position="173"/>
        <end position="205"/>
    </location>
</feature>
<dbReference type="Gene3D" id="2.10.25.10">
    <property type="entry name" value="Laminin"/>
    <property type="match status" value="4"/>
</dbReference>
<feature type="chain" id="PRO_5042132863" evidence="9">
    <location>
        <begin position="17"/>
        <end position="393"/>
    </location>
</feature>
<dbReference type="GO" id="GO:0005102">
    <property type="term" value="F:signaling receptor binding"/>
    <property type="evidence" value="ECO:0007669"/>
    <property type="project" value="TreeGrafter"/>
</dbReference>
<dbReference type="PROSITE" id="PS01186">
    <property type="entry name" value="EGF_2"/>
    <property type="match status" value="3"/>
</dbReference>
<evidence type="ECO:0000256" key="5">
    <source>
        <dbReference type="ARBA" id="ARBA00023157"/>
    </source>
</evidence>
<feature type="domain" description="EGF-like" evidence="10">
    <location>
        <begin position="270"/>
        <end position="301"/>
    </location>
</feature>
<dbReference type="AlphaFoldDB" id="A0AAE1H3G3"/>
<dbReference type="InterPro" id="IPR000742">
    <property type="entry name" value="EGF"/>
</dbReference>
<evidence type="ECO:0000256" key="4">
    <source>
        <dbReference type="ARBA" id="ARBA00022729"/>
    </source>
</evidence>
<evidence type="ECO:0000256" key="6">
    <source>
        <dbReference type="ARBA" id="ARBA00023180"/>
    </source>
</evidence>
<dbReference type="InterPro" id="IPR038677">
    <property type="entry name" value="WIF_sf"/>
</dbReference>
<evidence type="ECO:0000256" key="3">
    <source>
        <dbReference type="ARBA" id="ARBA00022525"/>
    </source>
</evidence>
<keyword evidence="4 9" id="KW-0732">Signal</keyword>
<feature type="disulfide bond" evidence="7">
    <location>
        <begin position="259"/>
        <end position="268"/>
    </location>
</feature>
<feature type="domain" description="EGF-like" evidence="10">
    <location>
        <begin position="308"/>
        <end position="348"/>
    </location>
</feature>
<evidence type="ECO:0000256" key="7">
    <source>
        <dbReference type="PROSITE-ProRule" id="PRU00076"/>
    </source>
</evidence>
<gene>
    <name evidence="12" type="ORF">KUF71_023482</name>
</gene>
<keyword evidence="5 7" id="KW-1015">Disulfide bond</keyword>
<keyword evidence="2" id="KW-0217">Developmental protein</keyword>
<dbReference type="PROSITE" id="PS00022">
    <property type="entry name" value="EGF_1"/>
    <property type="match status" value="4"/>
</dbReference>
<dbReference type="SMART" id="SM00469">
    <property type="entry name" value="WIF"/>
    <property type="match status" value="1"/>
</dbReference>
<dbReference type="Pfam" id="PF02019">
    <property type="entry name" value="WIF"/>
    <property type="match status" value="1"/>
</dbReference>
<comment type="subcellular location">
    <subcellularLocation>
        <location evidence="1">Secreted</location>
    </subcellularLocation>
</comment>
<feature type="domain" description="EGF-like" evidence="10">
    <location>
        <begin position="237"/>
        <end position="269"/>
    </location>
</feature>
<dbReference type="InterPro" id="IPR050969">
    <property type="entry name" value="Dev_Signal_Modulators"/>
</dbReference>
<dbReference type="Proteomes" id="UP001219518">
    <property type="component" value="Unassembled WGS sequence"/>
</dbReference>
<evidence type="ECO:0000256" key="2">
    <source>
        <dbReference type="ARBA" id="ARBA00022473"/>
    </source>
</evidence>
<evidence type="ECO:0000256" key="8">
    <source>
        <dbReference type="SAM" id="MobiDB-lite"/>
    </source>
</evidence>
<evidence type="ECO:0000256" key="1">
    <source>
        <dbReference type="ARBA" id="ARBA00004613"/>
    </source>
</evidence>
<feature type="disulfide bond" evidence="7">
    <location>
        <begin position="291"/>
        <end position="300"/>
    </location>
</feature>
<organism evidence="12 13">
    <name type="scientific">Frankliniella fusca</name>
    <dbReference type="NCBI Taxonomy" id="407009"/>
    <lineage>
        <taxon>Eukaryota</taxon>
        <taxon>Metazoa</taxon>
        <taxon>Ecdysozoa</taxon>
        <taxon>Arthropoda</taxon>
        <taxon>Hexapoda</taxon>
        <taxon>Insecta</taxon>
        <taxon>Pterygota</taxon>
        <taxon>Neoptera</taxon>
        <taxon>Paraneoptera</taxon>
        <taxon>Thysanoptera</taxon>
        <taxon>Terebrantia</taxon>
        <taxon>Thripoidea</taxon>
        <taxon>Thripidae</taxon>
        <taxon>Frankliniella</taxon>
    </lineage>
</organism>
<reference evidence="12" key="2">
    <citation type="journal article" date="2023" name="BMC Genomics">
        <title>Pest status, molecular evolution, and epigenetic factors derived from the genome assembly of Frankliniella fusca, a thysanopteran phytovirus vector.</title>
        <authorList>
            <person name="Catto M.A."/>
            <person name="Labadie P.E."/>
            <person name="Jacobson A.L."/>
            <person name="Kennedy G.G."/>
            <person name="Srinivasan R."/>
            <person name="Hunt B.G."/>
        </authorList>
    </citation>
    <scope>NUCLEOTIDE SEQUENCE</scope>
    <source>
        <strain evidence="12">PL_HMW_Pooled</strain>
    </source>
</reference>
<feature type="disulfide bond" evidence="7">
    <location>
        <begin position="338"/>
        <end position="347"/>
    </location>
</feature>
<feature type="region of interest" description="Disordered" evidence="8">
    <location>
        <begin position="352"/>
        <end position="393"/>
    </location>
</feature>
<keyword evidence="7" id="KW-0245">EGF-like domain</keyword>
<dbReference type="EMBL" id="JAHWGI010000349">
    <property type="protein sequence ID" value="KAK3914069.1"/>
    <property type="molecule type" value="Genomic_DNA"/>
</dbReference>
<dbReference type="Gene3D" id="2.60.40.2170">
    <property type="entry name" value="Wnt, WIF domain"/>
    <property type="match status" value="1"/>
</dbReference>
<dbReference type="PROSITE" id="PS50814">
    <property type="entry name" value="WIF"/>
    <property type="match status" value="1"/>
</dbReference>
<dbReference type="PROSITE" id="PS50026">
    <property type="entry name" value="EGF_3"/>
    <property type="match status" value="4"/>
</dbReference>
<dbReference type="InterPro" id="IPR003306">
    <property type="entry name" value="WIF"/>
</dbReference>
<comment type="caution">
    <text evidence="12">The sequence shown here is derived from an EMBL/GenBank/DDBJ whole genome shotgun (WGS) entry which is preliminary data.</text>
</comment>
<feature type="domain" description="WIF" evidence="11">
    <location>
        <begin position="26"/>
        <end position="163"/>
    </location>
</feature>
<accession>A0AAE1H3G3</accession>
<feature type="signal peptide" evidence="9">
    <location>
        <begin position="1"/>
        <end position="16"/>
    </location>
</feature>
<keyword evidence="6" id="KW-0325">Glycoprotein</keyword>
<dbReference type="PANTHER" id="PTHR14949">
    <property type="entry name" value="EGF-LIKE-DOMAIN, MULTIPLE 7, 8"/>
    <property type="match status" value="1"/>
</dbReference>
<evidence type="ECO:0000259" key="11">
    <source>
        <dbReference type="PROSITE" id="PS50814"/>
    </source>
</evidence>
<keyword evidence="3" id="KW-0964">Secreted</keyword>
<feature type="disulfide bond" evidence="7">
    <location>
        <begin position="241"/>
        <end position="251"/>
    </location>
</feature>
<protein>
    <submittedName>
        <fullName evidence="12">Protein shifted</fullName>
    </submittedName>
</protein>
<sequence length="393" mass="43699">MWKSLLLGLLVVCVDSLTRHGGDLSLWISEHQVKMFSGISMEIYAIVDGHVLPYILDPNFEKYLPIIPSEVGYVNFTWKSGVKKYYYNFDRLQSCDEKILEPPQISIKTRGRVPRRPKVFSVLLPCSGNGSGIASFSIGLLIQSRKGRPLPGTPLRLRLRKECAHRGEYLAGPDPECDKKCANGGWCNHEKICQCPEGYMGQYCKTALCYPQCMNGGVCSAPGICSCPSGFQGRHCEGGICAEKCQNGGKCVQKDTCECSKGYYGLRCEYSKCIIPCLNGGRCRGVNKCRCPPSFRGDHCEIGRRMPQRSNCNKPCRHGICRHGTGGGGGDTAGTCLCYAGWTGRLCNQKIPNTYDDDDEDEEDEDDEEDEEDEDEEDDENMEKKTHGKRTNV</sequence>
<feature type="compositionally biased region" description="Acidic residues" evidence="8">
    <location>
        <begin position="355"/>
        <end position="381"/>
    </location>
</feature>
<dbReference type="SMART" id="SM00181">
    <property type="entry name" value="EGF"/>
    <property type="match status" value="5"/>
</dbReference>
<comment type="caution">
    <text evidence="7">Lacks conserved residue(s) required for the propagation of feature annotation.</text>
</comment>
<proteinExistence type="predicted"/>
<evidence type="ECO:0000313" key="12">
    <source>
        <dbReference type="EMBL" id="KAK3914069.1"/>
    </source>
</evidence>
<feature type="disulfide bond" evidence="7">
    <location>
        <begin position="177"/>
        <end position="187"/>
    </location>
</feature>